<dbReference type="InterPro" id="IPR017896">
    <property type="entry name" value="4Fe4S_Fe-S-bd"/>
</dbReference>
<evidence type="ECO:0000256" key="7">
    <source>
        <dbReference type="ARBA" id="ARBA00023014"/>
    </source>
</evidence>
<evidence type="ECO:0000256" key="4">
    <source>
        <dbReference type="ARBA" id="ARBA00022737"/>
    </source>
</evidence>
<dbReference type="Proteomes" id="UP001365405">
    <property type="component" value="Unassembled WGS sequence"/>
</dbReference>
<dbReference type="Gene3D" id="3.30.70.20">
    <property type="match status" value="1"/>
</dbReference>
<feature type="transmembrane region" description="Helical" evidence="8">
    <location>
        <begin position="48"/>
        <end position="68"/>
    </location>
</feature>
<protein>
    <submittedName>
        <fullName evidence="10">Quinol dehydrogenase ferredoxin subunit NapH</fullName>
    </submittedName>
</protein>
<evidence type="ECO:0000256" key="1">
    <source>
        <dbReference type="ARBA" id="ARBA00022448"/>
    </source>
</evidence>
<dbReference type="PROSITE" id="PS00198">
    <property type="entry name" value="4FE4S_FER_1"/>
    <property type="match status" value="2"/>
</dbReference>
<keyword evidence="6" id="KW-0408">Iron</keyword>
<sequence>MTTAVNDNTVISRSFGVGRAAASTQPGREAVQAKGWWRAHRFLLLRRLSQLGIVTLFLLGPWAGIWIVKGNLSSSLTLGVLPLTDPFTLAQVLAARHAPEVSALIGAAIVIAFYALVGGRVFCSWVCPVNVVTDTAAWLRRRLKITSGRAPRGGLRYWLAGAVLLASAASGLTVWESVNPVSMTQRALIFGGSLAWGATAAVFLFDLLVAPRGWCGHVCPVGAAYALIGSKPLLRVAATHSSRCNDCADCYAVCPEPQVIVLPLKGKQGHGPVITDRECTNCGRCIDVCGPDVFRFTHRFDTKRD</sequence>
<feature type="domain" description="4Fe-4S ferredoxin-type" evidence="9">
    <location>
        <begin position="270"/>
        <end position="299"/>
    </location>
</feature>
<keyword evidence="2" id="KW-0004">4Fe-4S</keyword>
<evidence type="ECO:0000259" key="9">
    <source>
        <dbReference type="PROSITE" id="PS51379"/>
    </source>
</evidence>
<keyword evidence="8" id="KW-1133">Transmembrane helix</keyword>
<feature type="transmembrane region" description="Helical" evidence="8">
    <location>
        <begin position="154"/>
        <end position="175"/>
    </location>
</feature>
<evidence type="ECO:0000256" key="8">
    <source>
        <dbReference type="SAM" id="Phobius"/>
    </source>
</evidence>
<evidence type="ECO:0000256" key="3">
    <source>
        <dbReference type="ARBA" id="ARBA00022723"/>
    </source>
</evidence>
<evidence type="ECO:0000256" key="2">
    <source>
        <dbReference type="ARBA" id="ARBA00022485"/>
    </source>
</evidence>
<dbReference type="PANTHER" id="PTHR30176">
    <property type="entry name" value="FERREDOXIN-TYPE PROTEIN NAPH"/>
    <property type="match status" value="1"/>
</dbReference>
<keyword evidence="5" id="KW-0249">Electron transport</keyword>
<keyword evidence="8" id="KW-0812">Transmembrane</keyword>
<dbReference type="PROSITE" id="PS51379">
    <property type="entry name" value="4FE4S_FER_2"/>
    <property type="match status" value="2"/>
</dbReference>
<dbReference type="NCBIfam" id="TIGR02163">
    <property type="entry name" value="napH"/>
    <property type="match status" value="1"/>
</dbReference>
<gene>
    <name evidence="10" type="primary">napH</name>
    <name evidence="10" type="ORF">AACH10_03330</name>
</gene>
<comment type="caution">
    <text evidence="10">The sequence shown here is derived from an EMBL/GenBank/DDBJ whole genome shotgun (WGS) entry which is preliminary data.</text>
</comment>
<reference evidence="10 11" key="1">
    <citation type="submission" date="2024-04" db="EMBL/GenBank/DDBJ databases">
        <title>Novel species of the genus Ideonella isolated from streams.</title>
        <authorList>
            <person name="Lu H."/>
        </authorList>
    </citation>
    <scope>NUCLEOTIDE SEQUENCE [LARGE SCALE GENOMIC DNA]</scope>
    <source>
        <strain evidence="10 11">DXS22W</strain>
    </source>
</reference>
<dbReference type="NCBIfam" id="NF007013">
    <property type="entry name" value="PRK09477.1"/>
    <property type="match status" value="1"/>
</dbReference>
<keyword evidence="3" id="KW-0479">Metal-binding</keyword>
<evidence type="ECO:0000256" key="5">
    <source>
        <dbReference type="ARBA" id="ARBA00022982"/>
    </source>
</evidence>
<proteinExistence type="predicted"/>
<feature type="domain" description="4Fe-4S ferredoxin-type" evidence="9">
    <location>
        <begin position="235"/>
        <end position="265"/>
    </location>
</feature>
<evidence type="ECO:0000256" key="6">
    <source>
        <dbReference type="ARBA" id="ARBA00023004"/>
    </source>
</evidence>
<dbReference type="InterPro" id="IPR051684">
    <property type="entry name" value="Electron_Trans/Redox"/>
</dbReference>
<evidence type="ECO:0000313" key="10">
    <source>
        <dbReference type="EMBL" id="MEK8049263.1"/>
    </source>
</evidence>
<dbReference type="EMBL" id="JBBUTH010000001">
    <property type="protein sequence ID" value="MEK8049263.1"/>
    <property type="molecule type" value="Genomic_DNA"/>
</dbReference>
<keyword evidence="4" id="KW-0677">Repeat</keyword>
<feature type="transmembrane region" description="Helical" evidence="8">
    <location>
        <begin position="103"/>
        <end position="133"/>
    </location>
</feature>
<dbReference type="RefSeq" id="WP_341408934.1">
    <property type="nucleotide sequence ID" value="NZ_JBBUTH010000001.1"/>
</dbReference>
<dbReference type="Pfam" id="PF12838">
    <property type="entry name" value="Fer4_7"/>
    <property type="match status" value="1"/>
</dbReference>
<dbReference type="SUPFAM" id="SSF54862">
    <property type="entry name" value="4Fe-4S ferredoxins"/>
    <property type="match status" value="1"/>
</dbReference>
<dbReference type="PANTHER" id="PTHR30176:SF3">
    <property type="entry name" value="FERREDOXIN-TYPE PROTEIN NAPH"/>
    <property type="match status" value="1"/>
</dbReference>
<dbReference type="InterPro" id="IPR017900">
    <property type="entry name" value="4Fe4S_Fe_S_CS"/>
</dbReference>
<dbReference type="Pfam" id="PF12801">
    <property type="entry name" value="Fer4_5"/>
    <property type="match status" value="2"/>
</dbReference>
<keyword evidence="7" id="KW-0411">Iron-sulfur</keyword>
<evidence type="ECO:0000313" key="11">
    <source>
        <dbReference type="Proteomes" id="UP001365405"/>
    </source>
</evidence>
<keyword evidence="11" id="KW-1185">Reference proteome</keyword>
<name>A0ABU9CBY1_9BURK</name>
<feature type="transmembrane region" description="Helical" evidence="8">
    <location>
        <begin position="187"/>
        <end position="209"/>
    </location>
</feature>
<accession>A0ABU9CBY1</accession>
<keyword evidence="8" id="KW-0472">Membrane</keyword>
<dbReference type="InterPro" id="IPR011886">
    <property type="entry name" value="NapH_MauN"/>
</dbReference>
<keyword evidence="1" id="KW-0813">Transport</keyword>
<organism evidence="10 11">
    <name type="scientific">Pseudaquabacterium inlustre</name>
    <dbReference type="NCBI Taxonomy" id="2984192"/>
    <lineage>
        <taxon>Bacteria</taxon>
        <taxon>Pseudomonadati</taxon>
        <taxon>Pseudomonadota</taxon>
        <taxon>Betaproteobacteria</taxon>
        <taxon>Burkholderiales</taxon>
        <taxon>Sphaerotilaceae</taxon>
        <taxon>Pseudaquabacterium</taxon>
    </lineage>
</organism>